<dbReference type="InterPro" id="IPR036974">
    <property type="entry name" value="PUA_sf"/>
</dbReference>
<dbReference type="InterPro" id="IPR020103">
    <property type="entry name" value="PsdUridine_synth_cat_dom_sf"/>
</dbReference>
<evidence type="ECO:0000256" key="3">
    <source>
        <dbReference type="ARBA" id="ARBA00022694"/>
    </source>
</evidence>
<protein>
    <recommendedName>
        <fullName evidence="5">tRNA pseudouridine synthase B</fullName>
        <ecNumber evidence="5">5.4.99.25</ecNumber>
    </recommendedName>
    <alternativeName>
        <fullName evidence="5">tRNA pseudouridine(55) synthase</fullName>
        <shortName evidence="5">Psi55 synthase</shortName>
    </alternativeName>
    <alternativeName>
        <fullName evidence="5">tRNA pseudouridylate synthase</fullName>
    </alternativeName>
    <alternativeName>
        <fullName evidence="5">tRNA-uridine isomerase</fullName>
    </alternativeName>
</protein>
<dbReference type="EMBL" id="JAZHOG010000008">
    <property type="protein sequence ID" value="MEJ8568483.1"/>
    <property type="molecule type" value="Genomic_DNA"/>
</dbReference>
<dbReference type="EC" id="5.4.99.25" evidence="5"/>
<dbReference type="InterPro" id="IPR032819">
    <property type="entry name" value="TruB_C"/>
</dbReference>
<feature type="domain" description="tRNA pseudouridylate synthase B C-terminal" evidence="8">
    <location>
        <begin position="181"/>
        <end position="237"/>
    </location>
</feature>
<dbReference type="GO" id="GO:0160148">
    <property type="term" value="F:tRNA pseudouridine(55) synthase activity"/>
    <property type="evidence" value="ECO:0007669"/>
    <property type="project" value="UniProtKB-EC"/>
</dbReference>
<dbReference type="SUPFAM" id="SSF88697">
    <property type="entry name" value="PUA domain-like"/>
    <property type="match status" value="1"/>
</dbReference>
<keyword evidence="4 5" id="KW-0413">Isomerase</keyword>
<comment type="caution">
    <text evidence="9">The sequence shown here is derived from an EMBL/GenBank/DDBJ whole genome shotgun (WGS) entry which is preliminary data.</text>
</comment>
<dbReference type="Gene3D" id="3.30.2350.10">
    <property type="entry name" value="Pseudouridine synthase"/>
    <property type="match status" value="1"/>
</dbReference>
<dbReference type="Gene3D" id="2.30.130.10">
    <property type="entry name" value="PUA domain"/>
    <property type="match status" value="1"/>
</dbReference>
<dbReference type="CDD" id="cd21152">
    <property type="entry name" value="PUA_TruB_bacterial"/>
    <property type="match status" value="1"/>
</dbReference>
<comment type="function">
    <text evidence="5">Responsible for synthesis of pseudouridine from uracil-55 in the psi GC loop of transfer RNAs.</text>
</comment>
<dbReference type="NCBIfam" id="TIGR00431">
    <property type="entry name" value="TruB"/>
    <property type="match status" value="1"/>
</dbReference>
<name>A0AAW9RHZ4_9GAMM</name>
<dbReference type="RefSeq" id="WP_354695805.1">
    <property type="nucleotide sequence ID" value="NZ_JAZHOG010000008.1"/>
</dbReference>
<dbReference type="PANTHER" id="PTHR13767:SF2">
    <property type="entry name" value="PSEUDOURIDYLATE SYNTHASE TRUB1"/>
    <property type="match status" value="1"/>
</dbReference>
<comment type="similarity">
    <text evidence="2 5">Belongs to the pseudouridine synthase TruB family. Type 1 subfamily.</text>
</comment>
<dbReference type="InterPro" id="IPR002501">
    <property type="entry name" value="PsdUridine_synth_N"/>
</dbReference>
<feature type="domain" description="tRNA pseudouridine synthase II TruB subfamily 1 C-terminal" evidence="7">
    <location>
        <begin position="246"/>
        <end position="297"/>
    </location>
</feature>
<evidence type="ECO:0000256" key="5">
    <source>
        <dbReference type="HAMAP-Rule" id="MF_01080"/>
    </source>
</evidence>
<sequence length="307" mass="33230">MARKRSGRDLHAVFLLDKPAGESSNRALQKVRRLLHARKAGHTGSLDPFATGMLPICLGEASKTAAFMLDADKTYRAVARLGAATETGDTEGEVCERGPVPELGRVAIDKVLQSFTGPIDQIPPMYSALKHEGQPLYRLARRGVEVAREPRRVTIHRLECEHWDAPDLTFTVRCSKGTYIRTLAEDLGRAFGTCAFLVALRRLAVDPFPGEAMHTLEALESAVSDGREQALLLPPDAGLSAWPVACLEGASVERFLHGNPVPHPGAAGMARVHGQDGRVLGLGEVRPDGRLHPRRVFVPPTDGLANP</sequence>
<keyword evidence="10" id="KW-1185">Reference proteome</keyword>
<evidence type="ECO:0000256" key="2">
    <source>
        <dbReference type="ARBA" id="ARBA00005642"/>
    </source>
</evidence>
<feature type="active site" description="Nucleophile" evidence="5">
    <location>
        <position position="47"/>
    </location>
</feature>
<dbReference type="GO" id="GO:0003723">
    <property type="term" value="F:RNA binding"/>
    <property type="evidence" value="ECO:0007669"/>
    <property type="project" value="InterPro"/>
</dbReference>
<organism evidence="9 10">
    <name type="scientific">Elongatibacter sediminis</name>
    <dbReference type="NCBI Taxonomy" id="3119006"/>
    <lineage>
        <taxon>Bacteria</taxon>
        <taxon>Pseudomonadati</taxon>
        <taxon>Pseudomonadota</taxon>
        <taxon>Gammaproteobacteria</taxon>
        <taxon>Chromatiales</taxon>
        <taxon>Wenzhouxiangellaceae</taxon>
        <taxon>Elongatibacter</taxon>
    </lineage>
</organism>
<dbReference type="HAMAP" id="MF_01080">
    <property type="entry name" value="TruB_bact"/>
    <property type="match status" value="1"/>
</dbReference>
<evidence type="ECO:0000259" key="8">
    <source>
        <dbReference type="Pfam" id="PF16198"/>
    </source>
</evidence>
<keyword evidence="3 5" id="KW-0819">tRNA processing</keyword>
<dbReference type="AlphaFoldDB" id="A0AAW9RHZ4"/>
<dbReference type="SUPFAM" id="SSF55120">
    <property type="entry name" value="Pseudouridine synthase"/>
    <property type="match status" value="1"/>
</dbReference>
<proteinExistence type="inferred from homology"/>
<dbReference type="CDD" id="cd02573">
    <property type="entry name" value="PseudoU_synth_EcTruB"/>
    <property type="match status" value="1"/>
</dbReference>
<evidence type="ECO:0000259" key="7">
    <source>
        <dbReference type="Pfam" id="PF09157"/>
    </source>
</evidence>
<gene>
    <name evidence="5 9" type="primary">truB</name>
    <name evidence="9" type="ORF">V3330_12690</name>
</gene>
<dbReference type="InterPro" id="IPR015240">
    <property type="entry name" value="tRNA_sdUridine_synth_fam1_C"/>
</dbReference>
<dbReference type="PANTHER" id="PTHR13767">
    <property type="entry name" value="TRNA-PSEUDOURIDINE SYNTHASE"/>
    <property type="match status" value="1"/>
</dbReference>
<dbReference type="GO" id="GO:1990481">
    <property type="term" value="P:mRNA pseudouridine synthesis"/>
    <property type="evidence" value="ECO:0007669"/>
    <property type="project" value="TreeGrafter"/>
</dbReference>
<dbReference type="Pfam" id="PF16198">
    <property type="entry name" value="TruB_C_2"/>
    <property type="match status" value="1"/>
</dbReference>
<dbReference type="InterPro" id="IPR014780">
    <property type="entry name" value="tRNA_psdUridine_synth_TruB"/>
</dbReference>
<dbReference type="InterPro" id="IPR015947">
    <property type="entry name" value="PUA-like_sf"/>
</dbReference>
<dbReference type="GO" id="GO:0031119">
    <property type="term" value="P:tRNA pseudouridine synthesis"/>
    <property type="evidence" value="ECO:0007669"/>
    <property type="project" value="UniProtKB-UniRule"/>
</dbReference>
<evidence type="ECO:0000256" key="4">
    <source>
        <dbReference type="ARBA" id="ARBA00023235"/>
    </source>
</evidence>
<evidence type="ECO:0000259" key="6">
    <source>
        <dbReference type="Pfam" id="PF01509"/>
    </source>
</evidence>
<feature type="domain" description="Pseudouridine synthase II N-terminal" evidence="6">
    <location>
        <begin position="32"/>
        <end position="180"/>
    </location>
</feature>
<dbReference type="Pfam" id="PF01509">
    <property type="entry name" value="TruB_N"/>
    <property type="match status" value="1"/>
</dbReference>
<accession>A0AAW9RHZ4</accession>
<reference evidence="9 10" key="1">
    <citation type="submission" date="2024-02" db="EMBL/GenBank/DDBJ databases">
        <title>A novel Wenzhouxiangellaceae bacterium, isolated from coastal sediments.</title>
        <authorList>
            <person name="Du Z.-J."/>
            <person name="Ye Y.-Q."/>
            <person name="Zhang X.-Y."/>
        </authorList>
    </citation>
    <scope>NUCLEOTIDE SEQUENCE [LARGE SCALE GENOMIC DNA]</scope>
    <source>
        <strain evidence="9 10">CH-27</strain>
    </source>
</reference>
<comment type="catalytic activity">
    <reaction evidence="1 5">
        <text>uridine(55) in tRNA = pseudouridine(55) in tRNA</text>
        <dbReference type="Rhea" id="RHEA:42532"/>
        <dbReference type="Rhea" id="RHEA-COMP:10101"/>
        <dbReference type="Rhea" id="RHEA-COMP:10102"/>
        <dbReference type="ChEBI" id="CHEBI:65314"/>
        <dbReference type="ChEBI" id="CHEBI:65315"/>
        <dbReference type="EC" id="5.4.99.25"/>
    </reaction>
</comment>
<dbReference type="Proteomes" id="UP001359886">
    <property type="component" value="Unassembled WGS sequence"/>
</dbReference>
<dbReference type="Pfam" id="PF09157">
    <property type="entry name" value="TruB-C_2"/>
    <property type="match status" value="1"/>
</dbReference>
<evidence type="ECO:0000313" key="9">
    <source>
        <dbReference type="EMBL" id="MEJ8568483.1"/>
    </source>
</evidence>
<evidence type="ECO:0000256" key="1">
    <source>
        <dbReference type="ARBA" id="ARBA00000385"/>
    </source>
</evidence>
<evidence type="ECO:0000313" key="10">
    <source>
        <dbReference type="Proteomes" id="UP001359886"/>
    </source>
</evidence>